<dbReference type="GO" id="GO:0004517">
    <property type="term" value="F:nitric-oxide synthase activity"/>
    <property type="evidence" value="ECO:0007669"/>
    <property type="project" value="InterPro"/>
</dbReference>
<name>A0A1D7QXH6_9BACI</name>
<dbReference type="AlphaFoldDB" id="A0A1D7QXH6"/>
<comment type="function">
    <text evidence="2 11">Catalyzes the production of nitric oxide.</text>
</comment>
<comment type="miscellaneous">
    <text evidence="11">This protein is similar to the oxygenase domain of eukaryotic nitric oxide synthases but lacks the reductase domain which, in eukaryotes, is responsible for transfer of electrons to the ferric heme during nitric oxide synthesis.</text>
</comment>
<dbReference type="CDD" id="cd00575">
    <property type="entry name" value="NOS_oxygenase"/>
    <property type="match status" value="1"/>
</dbReference>
<evidence type="ECO:0000256" key="6">
    <source>
        <dbReference type="ARBA" id="ARBA00022617"/>
    </source>
</evidence>
<dbReference type="PATRIC" id="fig|632773.3.peg.2481"/>
<gene>
    <name evidence="14" type="primary">nos</name>
    <name evidence="14" type="ORF">BBEV_2376</name>
</gene>
<evidence type="ECO:0000256" key="3">
    <source>
        <dbReference type="ARBA" id="ARBA00005411"/>
    </source>
</evidence>
<dbReference type="GO" id="GO:0006809">
    <property type="term" value="P:nitric oxide biosynthetic process"/>
    <property type="evidence" value="ECO:0007669"/>
    <property type="project" value="InterPro"/>
</dbReference>
<dbReference type="PANTHER" id="PTHR43410">
    <property type="entry name" value="NITRIC OXIDE SYNTHASE OXYGENASE"/>
    <property type="match status" value="1"/>
</dbReference>
<dbReference type="InterPro" id="IPR044944">
    <property type="entry name" value="NOS_dom_3"/>
</dbReference>
<dbReference type="InterPro" id="IPR017142">
    <property type="entry name" value="Nitric_oxide_synthase_Oase-su"/>
</dbReference>
<keyword evidence="6 11" id="KW-0349">Heme</keyword>
<comment type="catalytic activity">
    <reaction evidence="10">
        <text>3 reduced [flavodoxin] + 2 L-arginine + 4 O2 = 3 oxidized [flavodoxin] + 2 L-citrulline + 2 nitric oxide + 4 H2O + 5 H(+)</text>
        <dbReference type="Rhea" id="RHEA:52324"/>
        <dbReference type="Rhea" id="RHEA-COMP:10622"/>
        <dbReference type="Rhea" id="RHEA-COMP:10623"/>
        <dbReference type="ChEBI" id="CHEBI:15377"/>
        <dbReference type="ChEBI" id="CHEBI:15378"/>
        <dbReference type="ChEBI" id="CHEBI:15379"/>
        <dbReference type="ChEBI" id="CHEBI:16480"/>
        <dbReference type="ChEBI" id="CHEBI:32682"/>
        <dbReference type="ChEBI" id="CHEBI:57618"/>
        <dbReference type="ChEBI" id="CHEBI:57743"/>
        <dbReference type="ChEBI" id="CHEBI:58210"/>
        <dbReference type="EC" id="1.14.14.47"/>
    </reaction>
</comment>
<dbReference type="Gene3D" id="3.90.440.10">
    <property type="entry name" value="Nitric Oxide Synthase,Heme Domain,Chain A domain 2"/>
    <property type="match status" value="1"/>
</dbReference>
<reference evidence="14 15" key="1">
    <citation type="submission" date="2015-08" db="EMBL/GenBank/DDBJ databases">
        <title>The complete genome sequence of Bacillus beveridgei MLTeJB.</title>
        <authorList>
            <person name="Hanson T.E."/>
            <person name="Mesa C."/>
            <person name="Basesman S.M."/>
            <person name="Oremland R.S."/>
        </authorList>
    </citation>
    <scope>NUCLEOTIDE SEQUENCE [LARGE SCALE GENOMIC DNA]</scope>
    <source>
        <strain evidence="14 15">MLTeJB</strain>
    </source>
</reference>
<evidence type="ECO:0000256" key="7">
    <source>
        <dbReference type="ARBA" id="ARBA00022723"/>
    </source>
</evidence>
<evidence type="ECO:0000256" key="11">
    <source>
        <dbReference type="PIRNR" id="PIRNR037219"/>
    </source>
</evidence>
<organism evidence="14 15">
    <name type="scientific">Salisediminibacterium beveridgei</name>
    <dbReference type="NCBI Taxonomy" id="632773"/>
    <lineage>
        <taxon>Bacteria</taxon>
        <taxon>Bacillati</taxon>
        <taxon>Bacillota</taxon>
        <taxon>Bacilli</taxon>
        <taxon>Bacillales</taxon>
        <taxon>Bacillaceae</taxon>
        <taxon>Salisediminibacterium</taxon>
    </lineage>
</organism>
<comment type="cofactor">
    <cofactor evidence="1 11 12">
        <name>heme</name>
        <dbReference type="ChEBI" id="CHEBI:30413"/>
    </cofactor>
</comment>
<dbReference type="InterPro" id="IPR036119">
    <property type="entry name" value="NOS_N_sf"/>
</dbReference>
<dbReference type="EMBL" id="CP012502">
    <property type="protein sequence ID" value="AOM83717.1"/>
    <property type="molecule type" value="Genomic_DNA"/>
</dbReference>
<dbReference type="InterPro" id="IPR044943">
    <property type="entry name" value="NOS_dom_1"/>
</dbReference>
<dbReference type="GO" id="GO:0020037">
    <property type="term" value="F:heme binding"/>
    <property type="evidence" value="ECO:0007669"/>
    <property type="project" value="InterPro"/>
</dbReference>
<dbReference type="Gene3D" id="3.90.340.10">
    <property type="entry name" value="Nitric Oxide Synthase, Chain A, domain 1"/>
    <property type="match status" value="1"/>
</dbReference>
<evidence type="ECO:0000256" key="8">
    <source>
        <dbReference type="ARBA" id="ARBA00023002"/>
    </source>
</evidence>
<proteinExistence type="inferred from homology"/>
<evidence type="ECO:0000256" key="2">
    <source>
        <dbReference type="ARBA" id="ARBA00002642"/>
    </source>
</evidence>
<evidence type="ECO:0000313" key="15">
    <source>
        <dbReference type="Proteomes" id="UP000094463"/>
    </source>
</evidence>
<dbReference type="InterPro" id="IPR004030">
    <property type="entry name" value="NOS_N"/>
</dbReference>
<evidence type="ECO:0000259" key="13">
    <source>
        <dbReference type="Pfam" id="PF02898"/>
    </source>
</evidence>
<evidence type="ECO:0000256" key="5">
    <source>
        <dbReference type="ARBA" id="ARBA00018859"/>
    </source>
</evidence>
<accession>A0A1D7QXH6</accession>
<dbReference type="EC" id="1.14.14.47" evidence="4 11"/>
<keyword evidence="8 11" id="KW-0560">Oxidoreductase</keyword>
<comment type="similarity">
    <text evidence="3 11">Belongs to the NOS family. Bacterial NOS oxygenase subfamily.</text>
</comment>
<evidence type="ECO:0000256" key="4">
    <source>
        <dbReference type="ARBA" id="ARBA00012735"/>
    </source>
</evidence>
<keyword evidence="9 11" id="KW-0408">Iron</keyword>
<comment type="subunit">
    <text evidence="11">Homodimer.</text>
</comment>
<feature type="binding site" description="axial binding residue" evidence="12">
    <location>
        <position position="65"/>
    </location>
    <ligand>
        <name>heme</name>
        <dbReference type="ChEBI" id="CHEBI:30413"/>
    </ligand>
    <ligandPart>
        <name>Fe</name>
        <dbReference type="ChEBI" id="CHEBI:18248"/>
    </ligandPart>
</feature>
<dbReference type="Pfam" id="PF02898">
    <property type="entry name" value="NO_synthase"/>
    <property type="match status" value="1"/>
</dbReference>
<keyword evidence="15" id="KW-1185">Reference proteome</keyword>
<dbReference type="GO" id="GO:0046872">
    <property type="term" value="F:metal ion binding"/>
    <property type="evidence" value="ECO:0007669"/>
    <property type="project" value="UniProtKB-KW"/>
</dbReference>
<dbReference type="KEGG" id="bbev:BBEV_2376"/>
<dbReference type="Gene3D" id="3.90.1230.10">
    <property type="entry name" value="Nitric Oxide Synthase, Chain A, domain 3"/>
    <property type="match status" value="1"/>
</dbReference>
<protein>
    <recommendedName>
        <fullName evidence="5 11">Nitric oxide synthase oxygenase</fullName>
        <ecNumber evidence="4 11">1.14.14.47</ecNumber>
    </recommendedName>
</protein>
<dbReference type="PANTHER" id="PTHR43410:SF1">
    <property type="entry name" value="NITRIC OXIDE SYNTHASE"/>
    <property type="match status" value="1"/>
</dbReference>
<dbReference type="InterPro" id="IPR044940">
    <property type="entry name" value="NOS_dom_2"/>
</dbReference>
<feature type="domain" description="Nitric oxide synthase (NOS)" evidence="13">
    <location>
        <begin position="3"/>
        <end position="356"/>
    </location>
</feature>
<dbReference type="SUPFAM" id="SSF56512">
    <property type="entry name" value="Nitric oxide (NO) synthase oxygenase domain"/>
    <property type="match status" value="1"/>
</dbReference>
<keyword evidence="7 11" id="KW-0479">Metal-binding</keyword>
<evidence type="ECO:0000256" key="1">
    <source>
        <dbReference type="ARBA" id="ARBA00001971"/>
    </source>
</evidence>
<evidence type="ECO:0000313" key="14">
    <source>
        <dbReference type="EMBL" id="AOM83717.1"/>
    </source>
</evidence>
<dbReference type="PIRSF" id="PIRSF037219">
    <property type="entry name" value="NOS_oxygenase"/>
    <property type="match status" value="1"/>
</dbReference>
<evidence type="ECO:0000256" key="10">
    <source>
        <dbReference type="ARBA" id="ARBA00048713"/>
    </source>
</evidence>
<evidence type="ECO:0000256" key="12">
    <source>
        <dbReference type="PIRSR" id="PIRSR037219-1"/>
    </source>
</evidence>
<evidence type="ECO:0000256" key="9">
    <source>
        <dbReference type="ARBA" id="ARBA00023004"/>
    </source>
</evidence>
<sequence>MMDNLKQQARSFIEQCYHELGKSPEAIASRWIAIEEEIVKTGSYTHTSEELTHGAKMAWRNANKCIGRLFWDSLSVIDARDHFTCEQVHQTLVEHIRFATNDGKIKPTITIFAPRKEGEVPVTLYNHQLIRYAGYQTEKGVIGDPHSLHFTAYCESLGWKGVGTEFDLLPLVIATAQEAPQWFELAPDIVKEVRIRHAKYPGMKDLNLKWYAVPAIADMLLEIGGIEYPAAPFNGWYMGTEIGARNLADEARYNKLAAVADAAGIERGSNASLWKDEALVILNQAVLQSFQEDGVSIVDHHTAAHQFKQFQKNECQTGRPVTGDWTWLIPPVSPATTHIFHEDYDNTIVSPNFHYK</sequence>
<dbReference type="STRING" id="632773.BBEV_2376"/>
<dbReference type="Proteomes" id="UP000094463">
    <property type="component" value="Chromosome"/>
</dbReference>
<dbReference type="InterPro" id="IPR050607">
    <property type="entry name" value="NOS"/>
</dbReference>